<dbReference type="OrthoDB" id="9770329at2"/>
<evidence type="ECO:0000259" key="7">
    <source>
        <dbReference type="Pfam" id="PF04116"/>
    </source>
</evidence>
<dbReference type="EMBL" id="WTYE01000001">
    <property type="protein sequence ID" value="MXP31448.1"/>
    <property type="molecule type" value="Genomic_DNA"/>
</dbReference>
<evidence type="ECO:0000313" key="8">
    <source>
        <dbReference type="EMBL" id="MXP31448.1"/>
    </source>
</evidence>
<dbReference type="GO" id="GO:0005506">
    <property type="term" value="F:iron ion binding"/>
    <property type="evidence" value="ECO:0007669"/>
    <property type="project" value="InterPro"/>
</dbReference>
<name>A0A845AXG0_9SPHN</name>
<protein>
    <submittedName>
        <fullName evidence="8">Fatty acid hydroxylase</fullName>
    </submittedName>
</protein>
<evidence type="ECO:0000256" key="3">
    <source>
        <dbReference type="ARBA" id="ARBA00022989"/>
    </source>
</evidence>
<dbReference type="InterPro" id="IPR051689">
    <property type="entry name" value="Sterol_desaturase/TMEM195"/>
</dbReference>
<keyword evidence="6" id="KW-0472">Membrane</keyword>
<dbReference type="PANTHER" id="PTHR21624:SF1">
    <property type="entry name" value="ALKYLGLYCEROL MONOOXYGENASE"/>
    <property type="match status" value="1"/>
</dbReference>
<dbReference type="GO" id="GO:0008610">
    <property type="term" value="P:lipid biosynthetic process"/>
    <property type="evidence" value="ECO:0007669"/>
    <property type="project" value="InterPro"/>
</dbReference>
<evidence type="ECO:0000256" key="4">
    <source>
        <dbReference type="ARBA" id="ARBA00023002"/>
    </source>
</evidence>
<keyword evidence="3" id="KW-1133">Transmembrane helix</keyword>
<keyword evidence="5" id="KW-0443">Lipid metabolism</keyword>
<feature type="domain" description="Fatty acid hydroxylase" evidence="7">
    <location>
        <begin position="86"/>
        <end position="222"/>
    </location>
</feature>
<evidence type="ECO:0000256" key="1">
    <source>
        <dbReference type="ARBA" id="ARBA00004127"/>
    </source>
</evidence>
<dbReference type="InterPro" id="IPR006694">
    <property type="entry name" value="Fatty_acid_hydroxylase"/>
</dbReference>
<comment type="caution">
    <text evidence="8">The sequence shown here is derived from an EMBL/GenBank/DDBJ whole genome shotgun (WGS) entry which is preliminary data.</text>
</comment>
<dbReference type="GO" id="GO:0016020">
    <property type="term" value="C:membrane"/>
    <property type="evidence" value="ECO:0007669"/>
    <property type="project" value="GOC"/>
</dbReference>
<reference evidence="8 9" key="1">
    <citation type="submission" date="2019-12" db="EMBL/GenBank/DDBJ databases">
        <title>Genomic-based taxomic classification of the family Erythrobacteraceae.</title>
        <authorList>
            <person name="Xu L."/>
        </authorList>
    </citation>
    <scope>NUCLEOTIDE SEQUENCE [LARGE SCALE GENOMIC DNA]</scope>
    <source>
        <strain evidence="8 9">JCM 16677</strain>
    </source>
</reference>
<keyword evidence="2" id="KW-0812">Transmembrane</keyword>
<comment type="subcellular location">
    <subcellularLocation>
        <location evidence="1">Endomembrane system</location>
        <topology evidence="1">Multi-pass membrane protein</topology>
    </subcellularLocation>
</comment>
<keyword evidence="9" id="KW-1185">Reference proteome</keyword>
<sequence length="267" mass="30529">MARKLPVMALLGAATLAGLWWAERKYPLREQTWPEGLRTVRNVAMGASSLLVVQAIEVPLTERIARGNLVNSRGIAQKMPRPMRLLAGVAAMDYGFYLWHVATHKVPFLWRYHRVHHIDPDMDMSTAMRFHAVDMLVSLPWRLVQVWLSGVDPKSLTIWRNFFNASVLFHHSNLKLPHGWDDRLSMVITTPAMHGVHHSKAPEERDSNWTSGLSFWDRLHRTFRKVDNRAIAIGVNDIAAEADLSLERSFTAPYRSMPEEVPVVNSR</sequence>
<dbReference type="AlphaFoldDB" id="A0A845AXG0"/>
<dbReference type="GO" id="GO:0012505">
    <property type="term" value="C:endomembrane system"/>
    <property type="evidence" value="ECO:0007669"/>
    <property type="project" value="UniProtKB-SubCell"/>
</dbReference>
<dbReference type="RefSeq" id="WP_160778887.1">
    <property type="nucleotide sequence ID" value="NZ_BAAAZF010000001.1"/>
</dbReference>
<accession>A0A845AXG0</accession>
<dbReference type="GO" id="GO:0006643">
    <property type="term" value="P:membrane lipid metabolic process"/>
    <property type="evidence" value="ECO:0007669"/>
    <property type="project" value="TreeGrafter"/>
</dbReference>
<dbReference type="Pfam" id="PF04116">
    <property type="entry name" value="FA_hydroxylase"/>
    <property type="match status" value="1"/>
</dbReference>
<organism evidence="8 9">
    <name type="scientific">Parerythrobacter jejuensis</name>
    <dbReference type="NCBI Taxonomy" id="795812"/>
    <lineage>
        <taxon>Bacteria</taxon>
        <taxon>Pseudomonadati</taxon>
        <taxon>Pseudomonadota</taxon>
        <taxon>Alphaproteobacteria</taxon>
        <taxon>Sphingomonadales</taxon>
        <taxon>Erythrobacteraceae</taxon>
        <taxon>Parerythrobacter</taxon>
    </lineage>
</organism>
<evidence type="ECO:0000256" key="5">
    <source>
        <dbReference type="ARBA" id="ARBA00023098"/>
    </source>
</evidence>
<evidence type="ECO:0000313" key="9">
    <source>
        <dbReference type="Proteomes" id="UP000446786"/>
    </source>
</evidence>
<keyword evidence="4" id="KW-0560">Oxidoreductase</keyword>
<dbReference type="GO" id="GO:0050479">
    <property type="term" value="F:glyceryl-ether monooxygenase activity"/>
    <property type="evidence" value="ECO:0007669"/>
    <property type="project" value="TreeGrafter"/>
</dbReference>
<proteinExistence type="predicted"/>
<gene>
    <name evidence="8" type="ORF">GRI94_06395</name>
</gene>
<dbReference type="PANTHER" id="PTHR21624">
    <property type="entry name" value="STEROL DESATURASE-RELATED PROTEIN"/>
    <property type="match status" value="1"/>
</dbReference>
<evidence type="ECO:0000256" key="6">
    <source>
        <dbReference type="ARBA" id="ARBA00023136"/>
    </source>
</evidence>
<dbReference type="Proteomes" id="UP000446786">
    <property type="component" value="Unassembled WGS sequence"/>
</dbReference>
<evidence type="ECO:0000256" key="2">
    <source>
        <dbReference type="ARBA" id="ARBA00022692"/>
    </source>
</evidence>